<dbReference type="GO" id="GO:0003677">
    <property type="term" value="F:DNA binding"/>
    <property type="evidence" value="ECO:0007669"/>
    <property type="project" value="InterPro"/>
</dbReference>
<keyword evidence="2" id="KW-1185">Reference proteome</keyword>
<dbReference type="EMBL" id="SJPQ01000001">
    <property type="protein sequence ID" value="TWT90787.1"/>
    <property type="molecule type" value="Genomic_DNA"/>
</dbReference>
<dbReference type="GO" id="GO:0006313">
    <property type="term" value="P:DNA transposition"/>
    <property type="evidence" value="ECO:0007669"/>
    <property type="project" value="InterPro"/>
</dbReference>
<reference evidence="1 2" key="1">
    <citation type="submission" date="2019-02" db="EMBL/GenBank/DDBJ databases">
        <title>Deep-cultivation of Planctomycetes and their phenomic and genomic characterization uncovers novel biology.</title>
        <authorList>
            <person name="Wiegand S."/>
            <person name="Jogler M."/>
            <person name="Boedeker C."/>
            <person name="Pinto D."/>
            <person name="Vollmers J."/>
            <person name="Rivas-Marin E."/>
            <person name="Kohn T."/>
            <person name="Peeters S.H."/>
            <person name="Heuer A."/>
            <person name="Rast P."/>
            <person name="Oberbeckmann S."/>
            <person name="Bunk B."/>
            <person name="Jeske O."/>
            <person name="Meyerdierks A."/>
            <person name="Storesund J.E."/>
            <person name="Kallscheuer N."/>
            <person name="Luecker S."/>
            <person name="Lage O.M."/>
            <person name="Pohl T."/>
            <person name="Merkel B.J."/>
            <person name="Hornburger P."/>
            <person name="Mueller R.-W."/>
            <person name="Bruemmer F."/>
            <person name="Labrenz M."/>
            <person name="Spormann A.M."/>
            <person name="Op Den Camp H."/>
            <person name="Overmann J."/>
            <person name="Amann R."/>
            <person name="Jetten M.S.M."/>
            <person name="Mascher T."/>
            <person name="Medema M.H."/>
            <person name="Devos D.P."/>
            <person name="Kaster A.-K."/>
            <person name="Ovreas L."/>
            <person name="Rohde M."/>
            <person name="Galperin M.Y."/>
            <person name="Jogler C."/>
        </authorList>
    </citation>
    <scope>NUCLEOTIDE SEQUENCE [LARGE SCALE GENOMIC DNA]</scope>
    <source>
        <strain evidence="1 2">Mal64</strain>
    </source>
</reference>
<protein>
    <recommendedName>
        <fullName evidence="3">Transposase IS200-like domain-containing protein</fullName>
    </recommendedName>
</protein>
<dbReference type="RefSeq" id="WP_146397979.1">
    <property type="nucleotide sequence ID" value="NZ_SJPQ01000001.1"/>
</dbReference>
<accession>A0A5C5ZUX8</accession>
<evidence type="ECO:0008006" key="3">
    <source>
        <dbReference type="Google" id="ProtNLM"/>
    </source>
</evidence>
<comment type="caution">
    <text evidence="1">The sequence shown here is derived from an EMBL/GenBank/DDBJ whole genome shotgun (WGS) entry which is preliminary data.</text>
</comment>
<organism evidence="1 2">
    <name type="scientific">Pseudobythopirellula maris</name>
    <dbReference type="NCBI Taxonomy" id="2527991"/>
    <lineage>
        <taxon>Bacteria</taxon>
        <taxon>Pseudomonadati</taxon>
        <taxon>Planctomycetota</taxon>
        <taxon>Planctomycetia</taxon>
        <taxon>Pirellulales</taxon>
        <taxon>Lacipirellulaceae</taxon>
        <taxon>Pseudobythopirellula</taxon>
    </lineage>
</organism>
<proteinExistence type="predicted"/>
<gene>
    <name evidence="1" type="ORF">Mal64_11840</name>
</gene>
<dbReference type="AlphaFoldDB" id="A0A5C5ZUX8"/>
<name>A0A5C5ZUX8_9BACT</name>
<dbReference type="OrthoDB" id="274221at2"/>
<sequence length="171" mass="19708">MPNTLGILVTMTTYGSWLRGDRRGWIDDGQLMPPCPALETADRVRMKHTQYKFQKDALIEVGRMIGESLVARQGQQILAMSVDTWHAHFMISATRLPIGDVVKCAKDAARYGLRPGRPIWTDGYDKRFCFDERTLANRIRYVERHNERHGWPAKPWPFIVDFDPIKPPVSI</sequence>
<evidence type="ECO:0000313" key="1">
    <source>
        <dbReference type="EMBL" id="TWT90787.1"/>
    </source>
</evidence>
<dbReference type="GO" id="GO:0004803">
    <property type="term" value="F:transposase activity"/>
    <property type="evidence" value="ECO:0007669"/>
    <property type="project" value="InterPro"/>
</dbReference>
<dbReference type="SUPFAM" id="SSF143422">
    <property type="entry name" value="Transposase IS200-like"/>
    <property type="match status" value="1"/>
</dbReference>
<evidence type="ECO:0000313" key="2">
    <source>
        <dbReference type="Proteomes" id="UP000315440"/>
    </source>
</evidence>
<dbReference type="Proteomes" id="UP000315440">
    <property type="component" value="Unassembled WGS sequence"/>
</dbReference>
<dbReference type="InterPro" id="IPR036515">
    <property type="entry name" value="Transposase_17_sf"/>
</dbReference>